<feature type="transmembrane region" description="Helical" evidence="4">
    <location>
        <begin position="1069"/>
        <end position="1089"/>
    </location>
</feature>
<dbReference type="AlphaFoldDB" id="A0A9W6CYM2"/>
<evidence type="ECO:0000256" key="1">
    <source>
        <dbReference type="ARBA" id="ARBA00023098"/>
    </source>
</evidence>
<keyword evidence="1 2" id="KW-0443">Lipid metabolism</keyword>
<evidence type="ECO:0000256" key="3">
    <source>
        <dbReference type="SAM" id="MobiDB-lite"/>
    </source>
</evidence>
<feature type="active site" description="Proton acceptor" evidence="2">
    <location>
        <position position="332"/>
    </location>
</feature>
<sequence length="1220" mass="130808">MVVRRGTVGTEATGRAVQGGPKIRVVPVTGETRLADAAKGAEPAFGRTLRVSLAMRGGVSLAVWIGGAVAELDLLRRIRLYERDGAPVAFLITPGAEPPTLETRLRASIYAELLWMRGYDRVEFDLLAGTSAGGLNAVVYAVAQRAGASIDALRIMWADVGGLWGLLNLPGRDEIHALMRGEDLFRREVHRGLTEIYATQPSHPDLRAEHVDVDLSATAIDARDELEPDSNEGRAHFRFRATVPQGRTNRIPSRHDHEADAREDDLSLDRLALAARSTSSLPGGFEPAEITSRTRIDRTLHGGPMATGDRDDLRHAFSGHREPPDVPYRVVDGAVFDNVPIERAMRAARGRASERNADRVLLFLDPDPDPGPDDLLAWDAGASRFFRAIGAQVSRMFRTEPVARETADVQRFNATRRVEDARRRAAVSLVESAGWSQAAVEDRRAAYVRAMGASVAERLADAISGPSLWQVSTDLEQRCRYLPIARTRLLAFTEMVEGDYRQAADDEAARDARLVSASALADAANCVLAWARDLEAIPEADGARRLRSFPEVRATAYSALELATAHVDRSTARVLEHVRRFVLRAHPRRLAQPRREEARPWMRQWRISDTEPGNDLRDAWYALDACVADLLAENARLTGTPDGLGSHAEARATASPWTMLRVPASGVTPGAVDLAALMCPAGIPPALSPVGYWSIGVDERPDRPFTFTALHAGQRRAALQEALRAPTDRDLPGELLARLADTPETSTLTPQSKLAGYGLGNFLGFLSASWRVNDWLWGRLDAAAGVVRFFDSLEPNRVRASAAIRIAQDTVLSDADHDAEVVERAATGDPGNGGAERTPLVVPPVVDPPFQAPTPSARARLRGGVDALGDLPPGYLVGIASRGLRLIDRVALRPAHRIARWLLGALLAVLRPVLAVLPAVIDPPRAAAIAGVVGGAGWVLSWRALDAPGPWAWIGAGLVAAGLVGWLVAAGWGSDERWRRVREAVRAQEHGGDLAADRVEDAESASRLAATAPMFLAVVAIAVAATAILAGNPLMAVLTTGTAVVFVVAAARSFTAVPRPVARVARLRAWAGVSTLVALGVVVPLLLQASGAADRDEALALLSAGVVPSWPAALVVLAVAGAAVSTLLLAGWLPPFWRRRRARPVDLVRVTAYAVAAGAVAWIVPAGVAWAATGDPTAAPGWQAVAFLIAWANVVWWMPDRVTEGFTPDDAPRRAAARTG</sequence>
<keyword evidence="2" id="KW-0442">Lipid degradation</keyword>
<feature type="transmembrane region" description="Helical" evidence="4">
    <location>
        <begin position="1179"/>
        <end position="1198"/>
    </location>
</feature>
<dbReference type="Gene3D" id="3.40.1090.10">
    <property type="entry name" value="Cytosolic phospholipase A2 catalytic domain"/>
    <property type="match status" value="1"/>
</dbReference>
<feature type="domain" description="PNPLA" evidence="5">
    <location>
        <begin position="53"/>
        <end position="345"/>
    </location>
</feature>
<dbReference type="InterPro" id="IPR024282">
    <property type="entry name" value="DUF3376"/>
</dbReference>
<evidence type="ECO:0000256" key="4">
    <source>
        <dbReference type="SAM" id="Phobius"/>
    </source>
</evidence>
<evidence type="ECO:0000313" key="6">
    <source>
        <dbReference type="EMBL" id="GLI28055.1"/>
    </source>
</evidence>
<keyword evidence="4" id="KW-0812">Transmembrane</keyword>
<evidence type="ECO:0000256" key="2">
    <source>
        <dbReference type="PROSITE-ProRule" id="PRU01161"/>
    </source>
</evidence>
<dbReference type="GO" id="GO:0016042">
    <property type="term" value="P:lipid catabolic process"/>
    <property type="evidence" value="ECO:0007669"/>
    <property type="project" value="UniProtKB-UniRule"/>
</dbReference>
<reference evidence="6" key="1">
    <citation type="submission" date="2022-12" db="EMBL/GenBank/DDBJ databases">
        <title>Reference genome sequencing for broad-spectrum identification of bacterial and archaeal isolates by mass spectrometry.</title>
        <authorList>
            <person name="Sekiguchi Y."/>
            <person name="Tourlousse D.M."/>
        </authorList>
    </citation>
    <scope>NUCLEOTIDE SEQUENCE</scope>
    <source>
        <strain evidence="6">14</strain>
    </source>
</reference>
<name>A0A9W6CYM2_9MICO</name>
<dbReference type="Proteomes" id="UP001144396">
    <property type="component" value="Unassembled WGS sequence"/>
</dbReference>
<feature type="transmembrane region" description="Helical" evidence="4">
    <location>
        <begin position="898"/>
        <end position="920"/>
    </location>
</feature>
<evidence type="ECO:0000313" key="7">
    <source>
        <dbReference type="Proteomes" id="UP001144396"/>
    </source>
</evidence>
<evidence type="ECO:0000259" key="5">
    <source>
        <dbReference type="PROSITE" id="PS51635"/>
    </source>
</evidence>
<accession>A0A9W6CYM2</accession>
<feature type="short sequence motif" description="DGA/G" evidence="2">
    <location>
        <begin position="332"/>
        <end position="334"/>
    </location>
</feature>
<protein>
    <recommendedName>
        <fullName evidence="5">PNPLA domain-containing protein</fullName>
    </recommendedName>
</protein>
<gene>
    <name evidence="6" type="ORF">ARHIZOSPH14_22970</name>
</gene>
<feature type="compositionally biased region" description="Basic and acidic residues" evidence="3">
    <location>
        <begin position="253"/>
        <end position="263"/>
    </location>
</feature>
<organism evidence="6 7">
    <name type="scientific">Agromyces rhizosphaerae</name>
    <dbReference type="NCBI Taxonomy" id="88374"/>
    <lineage>
        <taxon>Bacteria</taxon>
        <taxon>Bacillati</taxon>
        <taxon>Actinomycetota</taxon>
        <taxon>Actinomycetes</taxon>
        <taxon>Micrococcales</taxon>
        <taxon>Microbacteriaceae</taxon>
        <taxon>Agromyces</taxon>
    </lineage>
</organism>
<dbReference type="InterPro" id="IPR002641">
    <property type="entry name" value="PNPLA_dom"/>
</dbReference>
<feature type="transmembrane region" description="Helical" evidence="4">
    <location>
        <begin position="1109"/>
        <end position="1130"/>
    </location>
</feature>
<dbReference type="EMBL" id="BSDP01000001">
    <property type="protein sequence ID" value="GLI28055.1"/>
    <property type="molecule type" value="Genomic_DNA"/>
</dbReference>
<comment type="caution">
    <text evidence="6">The sequence shown here is derived from an EMBL/GenBank/DDBJ whole genome shotgun (WGS) entry which is preliminary data.</text>
</comment>
<keyword evidence="2" id="KW-0378">Hydrolase</keyword>
<feature type="transmembrane region" description="Helical" evidence="4">
    <location>
        <begin position="951"/>
        <end position="972"/>
    </location>
</feature>
<feature type="active site" description="Nucleophile" evidence="2">
    <location>
        <position position="131"/>
    </location>
</feature>
<feature type="transmembrane region" description="Helical" evidence="4">
    <location>
        <begin position="1036"/>
        <end position="1057"/>
    </location>
</feature>
<comment type="caution">
    <text evidence="2">Lacks conserved residue(s) required for the propagation of feature annotation.</text>
</comment>
<dbReference type="GO" id="GO:0016787">
    <property type="term" value="F:hydrolase activity"/>
    <property type="evidence" value="ECO:0007669"/>
    <property type="project" value="UniProtKB-UniRule"/>
</dbReference>
<keyword evidence="7" id="KW-1185">Reference proteome</keyword>
<feature type="transmembrane region" description="Helical" evidence="4">
    <location>
        <begin position="1008"/>
        <end position="1030"/>
    </location>
</feature>
<keyword evidence="4" id="KW-1133">Transmembrane helix</keyword>
<feature type="transmembrane region" description="Helical" evidence="4">
    <location>
        <begin position="927"/>
        <end position="945"/>
    </location>
</feature>
<feature type="region of interest" description="Disordered" evidence="3">
    <location>
        <begin position="242"/>
        <end position="263"/>
    </location>
</feature>
<keyword evidence="4" id="KW-0472">Membrane</keyword>
<dbReference type="InterPro" id="IPR016035">
    <property type="entry name" value="Acyl_Trfase/lysoPLipase"/>
</dbReference>
<dbReference type="Pfam" id="PF11856">
    <property type="entry name" value="DUF3376"/>
    <property type="match status" value="1"/>
</dbReference>
<dbReference type="PROSITE" id="PS51635">
    <property type="entry name" value="PNPLA"/>
    <property type="match status" value="1"/>
</dbReference>
<proteinExistence type="predicted"/>
<feature type="short sequence motif" description="GXSXG" evidence="2">
    <location>
        <begin position="129"/>
        <end position="133"/>
    </location>
</feature>
<dbReference type="SUPFAM" id="SSF52151">
    <property type="entry name" value="FabD/lysophospholipase-like"/>
    <property type="match status" value="1"/>
</dbReference>
<feature type="transmembrane region" description="Helical" evidence="4">
    <location>
        <begin position="1150"/>
        <end position="1173"/>
    </location>
</feature>
<dbReference type="Pfam" id="PF01734">
    <property type="entry name" value="Patatin"/>
    <property type="match status" value="1"/>
</dbReference>